<dbReference type="PANTHER" id="PTHR30203">
    <property type="entry name" value="OUTER MEMBRANE CATION EFFLUX PROTEIN"/>
    <property type="match status" value="1"/>
</dbReference>
<evidence type="ECO:0000256" key="1">
    <source>
        <dbReference type="ARBA" id="ARBA00007613"/>
    </source>
</evidence>
<dbReference type="Gene3D" id="1.20.1600.10">
    <property type="entry name" value="Outer membrane efflux proteins (OEP)"/>
    <property type="match status" value="1"/>
</dbReference>
<dbReference type="InterPro" id="IPR010131">
    <property type="entry name" value="MdtP/NodT-like"/>
</dbReference>
<keyword evidence="4" id="KW-1185">Reference proteome</keyword>
<protein>
    <submittedName>
        <fullName evidence="3">TolC family protein</fullName>
    </submittedName>
</protein>
<dbReference type="EMBL" id="CP097636">
    <property type="protein sequence ID" value="URI08539.1"/>
    <property type="molecule type" value="Genomic_DNA"/>
</dbReference>
<dbReference type="PANTHER" id="PTHR30203:SF29">
    <property type="entry name" value="PROTEIN CYAE"/>
    <property type="match status" value="1"/>
</dbReference>
<dbReference type="InterPro" id="IPR003423">
    <property type="entry name" value="OMP_efflux"/>
</dbReference>
<proteinExistence type="inferred from homology"/>
<dbReference type="RefSeq" id="WP_250196761.1">
    <property type="nucleotide sequence ID" value="NZ_CP097636.1"/>
</dbReference>
<reference evidence="3" key="1">
    <citation type="submission" date="2022-05" db="EMBL/GenBank/DDBJ databases">
        <title>An RpoN-dependent PEP-CTERM gene is involved in floc formation of an Aquincola tertiaricarbonis strain.</title>
        <authorList>
            <person name="Qiu D."/>
            <person name="Xia M."/>
        </authorList>
    </citation>
    <scope>NUCLEOTIDE SEQUENCE</scope>
    <source>
        <strain evidence="3">RN12</strain>
    </source>
</reference>
<feature type="compositionally biased region" description="Pro residues" evidence="2">
    <location>
        <begin position="14"/>
        <end position="23"/>
    </location>
</feature>
<evidence type="ECO:0000313" key="3">
    <source>
        <dbReference type="EMBL" id="URI08539.1"/>
    </source>
</evidence>
<accession>A0ABY4S6C3</accession>
<name>A0ABY4S6C3_AQUTE</name>
<dbReference type="Pfam" id="PF02321">
    <property type="entry name" value="OEP"/>
    <property type="match status" value="2"/>
</dbReference>
<evidence type="ECO:0000313" key="4">
    <source>
        <dbReference type="Proteomes" id="UP001056201"/>
    </source>
</evidence>
<dbReference type="Proteomes" id="UP001056201">
    <property type="component" value="Chromosome 2"/>
</dbReference>
<sequence length="451" mass="48348">MCLPALMAGCTLPPLQPPAPAEVPPDWATPRDRESPAADLQGWWKDWNDPLLDQLVAQALQANPELLMATSRVRQARLLAGSEAARWRPSLAFGVHPMSDAKATDSFVHVGVDASWEPGLFGMAEASRAAAAGQQAKAQWAEQAARVMVVAETVRQYLGLRAAQQQALAQEQLVALETDSAALAQVRMKSRLAPAAERLQADQRVAQARAAAAEQRGLAQASAQALALLIGRSRPDPAWLQPATVPQPAPRSLQALPATVLLHRPDVRAAEESVRIAAGEAGMSQAEMAPRIVLGAGVLRAWNVTQRGQRPTHALASLAPTLDLPLFDWDLRRDRALAAQEHVNEALLDQRRTVLVAVAEVESALDTLQMRRDRRQALAEAAQAQQRLLQQQAVQQRLGLSGDADQLALRRTQLLAEAELAQADAGSALALVSLYRAVGGAPLPQGLEATP</sequence>
<organism evidence="3 4">
    <name type="scientific">Aquincola tertiaricarbonis</name>
    <dbReference type="NCBI Taxonomy" id="391953"/>
    <lineage>
        <taxon>Bacteria</taxon>
        <taxon>Pseudomonadati</taxon>
        <taxon>Pseudomonadota</taxon>
        <taxon>Betaproteobacteria</taxon>
        <taxon>Burkholderiales</taxon>
        <taxon>Sphaerotilaceae</taxon>
        <taxon>Aquincola</taxon>
    </lineage>
</organism>
<gene>
    <name evidence="3" type="ORF">MW290_23445</name>
</gene>
<comment type="similarity">
    <text evidence="1">Belongs to the outer membrane factor (OMF) (TC 1.B.17) family.</text>
</comment>
<dbReference type="SUPFAM" id="SSF56954">
    <property type="entry name" value="Outer membrane efflux proteins (OEP)"/>
    <property type="match status" value="1"/>
</dbReference>
<feature type="region of interest" description="Disordered" evidence="2">
    <location>
        <begin position="13"/>
        <end position="38"/>
    </location>
</feature>
<evidence type="ECO:0000256" key="2">
    <source>
        <dbReference type="SAM" id="MobiDB-lite"/>
    </source>
</evidence>
<dbReference type="Gene3D" id="2.20.200.10">
    <property type="entry name" value="Outer membrane efflux proteins (OEP)"/>
    <property type="match status" value="1"/>
</dbReference>